<sequence length="149" mass="16814">MLDTTGDEALAGLGWKIVSNIWYGVRIYTPVDETRTGVINGIHGIRKALVKDRRSGRFSVFPLSRAVCYLLFVVSRCISICGFPALVINRESNRDRFMGEEVCPSFSTLYSIDPDIMTEPVEEMLSRVVDDMEFLGIRWAICDARIESV</sequence>
<dbReference type="EMBL" id="ML120377">
    <property type="protein sequence ID" value="RPB00800.1"/>
    <property type="molecule type" value="Genomic_DNA"/>
</dbReference>
<keyword evidence="3" id="KW-1185">Reference proteome</keyword>
<accession>A0A3N4JR59</accession>
<keyword evidence="1" id="KW-0812">Transmembrane</keyword>
<evidence type="ECO:0000313" key="3">
    <source>
        <dbReference type="Proteomes" id="UP000276215"/>
    </source>
</evidence>
<feature type="transmembrane region" description="Helical" evidence="1">
    <location>
        <begin position="69"/>
        <end position="88"/>
    </location>
</feature>
<protein>
    <submittedName>
        <fullName evidence="2">Uncharacterized protein</fullName>
    </submittedName>
</protein>
<name>A0A3N4JR59_9PEZI</name>
<reference evidence="2 3" key="1">
    <citation type="journal article" date="2018" name="Nat. Ecol. Evol.">
        <title>Pezizomycetes genomes reveal the molecular basis of ectomycorrhizal truffle lifestyle.</title>
        <authorList>
            <person name="Murat C."/>
            <person name="Payen T."/>
            <person name="Noel B."/>
            <person name="Kuo A."/>
            <person name="Morin E."/>
            <person name="Chen J."/>
            <person name="Kohler A."/>
            <person name="Krizsan K."/>
            <person name="Balestrini R."/>
            <person name="Da Silva C."/>
            <person name="Montanini B."/>
            <person name="Hainaut M."/>
            <person name="Levati E."/>
            <person name="Barry K.W."/>
            <person name="Belfiori B."/>
            <person name="Cichocki N."/>
            <person name="Clum A."/>
            <person name="Dockter R.B."/>
            <person name="Fauchery L."/>
            <person name="Guy J."/>
            <person name="Iotti M."/>
            <person name="Le Tacon F."/>
            <person name="Lindquist E.A."/>
            <person name="Lipzen A."/>
            <person name="Malagnac F."/>
            <person name="Mello A."/>
            <person name="Molinier V."/>
            <person name="Miyauchi S."/>
            <person name="Poulain J."/>
            <person name="Riccioni C."/>
            <person name="Rubini A."/>
            <person name="Sitrit Y."/>
            <person name="Splivallo R."/>
            <person name="Traeger S."/>
            <person name="Wang M."/>
            <person name="Zifcakova L."/>
            <person name="Wipf D."/>
            <person name="Zambonelli A."/>
            <person name="Paolocci F."/>
            <person name="Nowrousian M."/>
            <person name="Ottonello S."/>
            <person name="Baldrian P."/>
            <person name="Spatafora J.W."/>
            <person name="Henrissat B."/>
            <person name="Nagy L.G."/>
            <person name="Aury J.M."/>
            <person name="Wincker P."/>
            <person name="Grigoriev I.V."/>
            <person name="Bonfante P."/>
            <person name="Martin F.M."/>
        </authorList>
    </citation>
    <scope>NUCLEOTIDE SEQUENCE [LARGE SCALE GENOMIC DNA]</scope>
    <source>
        <strain evidence="2 3">120613-1</strain>
    </source>
</reference>
<evidence type="ECO:0000256" key="1">
    <source>
        <dbReference type="SAM" id="Phobius"/>
    </source>
</evidence>
<proteinExistence type="predicted"/>
<dbReference type="Proteomes" id="UP000276215">
    <property type="component" value="Unassembled WGS sequence"/>
</dbReference>
<dbReference type="AlphaFoldDB" id="A0A3N4JR59"/>
<keyword evidence="1" id="KW-1133">Transmembrane helix</keyword>
<organism evidence="2 3">
    <name type="scientific">Choiromyces venosus 120613-1</name>
    <dbReference type="NCBI Taxonomy" id="1336337"/>
    <lineage>
        <taxon>Eukaryota</taxon>
        <taxon>Fungi</taxon>
        <taxon>Dikarya</taxon>
        <taxon>Ascomycota</taxon>
        <taxon>Pezizomycotina</taxon>
        <taxon>Pezizomycetes</taxon>
        <taxon>Pezizales</taxon>
        <taxon>Tuberaceae</taxon>
        <taxon>Choiromyces</taxon>
    </lineage>
</organism>
<keyword evidence="1" id="KW-0472">Membrane</keyword>
<gene>
    <name evidence="2" type="ORF">L873DRAFT_742870</name>
</gene>
<evidence type="ECO:0000313" key="2">
    <source>
        <dbReference type="EMBL" id="RPB00800.1"/>
    </source>
</evidence>